<organism evidence="3 4">
    <name type="scientific">Marinomonas pollencensis</name>
    <dbReference type="NCBI Taxonomy" id="491954"/>
    <lineage>
        <taxon>Bacteria</taxon>
        <taxon>Pseudomonadati</taxon>
        <taxon>Pseudomonadota</taxon>
        <taxon>Gammaproteobacteria</taxon>
        <taxon>Oceanospirillales</taxon>
        <taxon>Oceanospirillaceae</taxon>
        <taxon>Marinomonas</taxon>
    </lineage>
</organism>
<comment type="caution">
    <text evidence="3">The sequence shown here is derived from an EMBL/GenBank/DDBJ whole genome shotgun (WGS) entry which is preliminary data.</text>
</comment>
<dbReference type="OrthoDB" id="9788224at2"/>
<dbReference type="RefSeq" id="WP_115898977.1">
    <property type="nucleotide sequence ID" value="NZ_QUNG01000016.1"/>
</dbReference>
<evidence type="ECO:0000313" key="4">
    <source>
        <dbReference type="Proteomes" id="UP000256542"/>
    </source>
</evidence>
<dbReference type="InterPro" id="IPR051603">
    <property type="entry name" value="Zinc-ADH_QOR/CCCR"/>
</dbReference>
<dbReference type="InterPro" id="IPR011032">
    <property type="entry name" value="GroES-like_sf"/>
</dbReference>
<dbReference type="Pfam" id="PF08240">
    <property type="entry name" value="ADH_N"/>
    <property type="match status" value="1"/>
</dbReference>
<feature type="domain" description="Enoyl reductase (ER)" evidence="2">
    <location>
        <begin position="26"/>
        <end position="355"/>
    </location>
</feature>
<dbReference type="SUPFAM" id="SSF51735">
    <property type="entry name" value="NAD(P)-binding Rossmann-fold domains"/>
    <property type="match status" value="1"/>
</dbReference>
<dbReference type="PANTHER" id="PTHR44154">
    <property type="entry name" value="QUINONE OXIDOREDUCTASE"/>
    <property type="match status" value="1"/>
</dbReference>
<dbReference type="Pfam" id="PF00107">
    <property type="entry name" value="ADH_zinc_N"/>
    <property type="match status" value="1"/>
</dbReference>
<dbReference type="InterPro" id="IPR013149">
    <property type="entry name" value="ADH-like_C"/>
</dbReference>
<dbReference type="Proteomes" id="UP000256542">
    <property type="component" value="Unassembled WGS sequence"/>
</dbReference>
<dbReference type="Gene3D" id="3.40.50.720">
    <property type="entry name" value="NAD(P)-binding Rossmann-like Domain"/>
    <property type="match status" value="1"/>
</dbReference>
<protein>
    <submittedName>
        <fullName evidence="3">NADPH:quinone reductase-like Zn-dependent oxidoreductase</fullName>
    </submittedName>
</protein>
<dbReference type="SUPFAM" id="SSF50129">
    <property type="entry name" value="GroES-like"/>
    <property type="match status" value="1"/>
</dbReference>
<dbReference type="Gene3D" id="3.90.180.10">
    <property type="entry name" value="Medium-chain alcohol dehydrogenases, catalytic domain"/>
    <property type="match status" value="1"/>
</dbReference>
<sequence>MPNQTLNKTRIYLPESMSGVVLTAHGETDKLHYRNDLEIPTLTSHDVLIRVAAAGINNTDINTRLAWYSKGEADSADASWSGQALTFPLIQGADVCGTIVAVGSAVDPKRIGERALIEPCLQEHNSEPLNPPGYFGSECHGGFAEYTKVANRHAYAIQSNLSDTELASFPCSYSTAENMLSRANVNRQDIVLISGASGGVGSAAVQLAKARGAHVIAITSASKRLALLDIGADQVVTREEDLVTALGENSVDVVVDLVAGKTWPVFLQLLKPGGRYAVAGAIGGAFVELDVRSLYLKDLSLFGCTVLAPEVFQNLIHYLEEGKIQPLVAQTYPLKEIVKAQEAFQKKHHLGKIVLNIMKD</sequence>
<reference evidence="3 4" key="1">
    <citation type="submission" date="2018-08" db="EMBL/GenBank/DDBJ databases">
        <title>Genomic Encyclopedia of Type Strains, Phase III (KMG-III): the genomes of soil and plant-associated and newly described type strains.</title>
        <authorList>
            <person name="Whitman W."/>
        </authorList>
    </citation>
    <scope>NUCLEOTIDE SEQUENCE [LARGE SCALE GENOMIC DNA]</scope>
    <source>
        <strain evidence="3 4">CECT 7375</strain>
    </source>
</reference>
<dbReference type="PANTHER" id="PTHR44154:SF1">
    <property type="entry name" value="QUINONE OXIDOREDUCTASE"/>
    <property type="match status" value="1"/>
</dbReference>
<name>A0A3E0DIA0_9GAMM</name>
<keyword evidence="4" id="KW-1185">Reference proteome</keyword>
<dbReference type="InterPro" id="IPR013154">
    <property type="entry name" value="ADH-like_N"/>
</dbReference>
<keyword evidence="1" id="KW-0521">NADP</keyword>
<gene>
    <name evidence="3" type="ORF">DFP81_11662</name>
</gene>
<dbReference type="EMBL" id="QUNG01000016">
    <property type="protein sequence ID" value="REG81188.1"/>
    <property type="molecule type" value="Genomic_DNA"/>
</dbReference>
<proteinExistence type="predicted"/>
<dbReference type="InterPro" id="IPR020843">
    <property type="entry name" value="ER"/>
</dbReference>
<evidence type="ECO:0000256" key="1">
    <source>
        <dbReference type="ARBA" id="ARBA00022857"/>
    </source>
</evidence>
<dbReference type="AlphaFoldDB" id="A0A3E0DIA0"/>
<dbReference type="CDD" id="cd08274">
    <property type="entry name" value="MDR9"/>
    <property type="match status" value="1"/>
</dbReference>
<dbReference type="InterPro" id="IPR036291">
    <property type="entry name" value="NAD(P)-bd_dom_sf"/>
</dbReference>
<dbReference type="GO" id="GO:0016491">
    <property type="term" value="F:oxidoreductase activity"/>
    <property type="evidence" value="ECO:0007669"/>
    <property type="project" value="InterPro"/>
</dbReference>
<evidence type="ECO:0000313" key="3">
    <source>
        <dbReference type="EMBL" id="REG81188.1"/>
    </source>
</evidence>
<dbReference type="SMART" id="SM00829">
    <property type="entry name" value="PKS_ER"/>
    <property type="match status" value="1"/>
</dbReference>
<accession>A0A3E0DIA0</accession>
<evidence type="ECO:0000259" key="2">
    <source>
        <dbReference type="SMART" id="SM00829"/>
    </source>
</evidence>